<dbReference type="InterPro" id="IPR011006">
    <property type="entry name" value="CheY-like_superfamily"/>
</dbReference>
<dbReference type="SUPFAM" id="SSF52172">
    <property type="entry name" value="CheY-like"/>
    <property type="match status" value="1"/>
</dbReference>
<dbReference type="Pfam" id="PF00497">
    <property type="entry name" value="SBP_bac_3"/>
    <property type="match status" value="1"/>
</dbReference>
<evidence type="ECO:0000256" key="1">
    <source>
        <dbReference type="ARBA" id="ARBA00000085"/>
    </source>
</evidence>
<feature type="domain" description="Histidine kinase" evidence="12">
    <location>
        <begin position="549"/>
        <end position="773"/>
    </location>
</feature>
<dbReference type="InterPro" id="IPR003661">
    <property type="entry name" value="HisK_dim/P_dom"/>
</dbReference>
<dbReference type="EMBL" id="FQZY01000020">
    <property type="protein sequence ID" value="SHJ86368.1"/>
    <property type="molecule type" value="Genomic_DNA"/>
</dbReference>
<evidence type="ECO:0000313" key="14">
    <source>
        <dbReference type="EMBL" id="SHJ86368.1"/>
    </source>
</evidence>
<name>A0A1M6MS80_9FIRM</name>
<comment type="similarity">
    <text evidence="2">In the N-terminal section; belongs to the phytochrome family.</text>
</comment>
<dbReference type="InterPro" id="IPR001638">
    <property type="entry name" value="Solute-binding_3/MltF_N"/>
</dbReference>
<dbReference type="SUPFAM" id="SSF55874">
    <property type="entry name" value="ATPase domain of HSP90 chaperone/DNA topoisomerase II/histidine kinase"/>
    <property type="match status" value="1"/>
</dbReference>
<dbReference type="InterPro" id="IPR036097">
    <property type="entry name" value="HisK_dim/P_sf"/>
</dbReference>
<feature type="domain" description="Response regulatory" evidence="13">
    <location>
        <begin position="801"/>
        <end position="922"/>
    </location>
</feature>
<organism evidence="14 15">
    <name type="scientific">Hespellia stercorisuis DSM 15480</name>
    <dbReference type="NCBI Taxonomy" id="1121950"/>
    <lineage>
        <taxon>Bacteria</taxon>
        <taxon>Bacillati</taxon>
        <taxon>Bacillota</taxon>
        <taxon>Clostridia</taxon>
        <taxon>Lachnospirales</taxon>
        <taxon>Lachnospiraceae</taxon>
        <taxon>Hespellia</taxon>
    </lineage>
</organism>
<evidence type="ECO:0000259" key="13">
    <source>
        <dbReference type="PROSITE" id="PS50110"/>
    </source>
</evidence>
<keyword evidence="11" id="KW-1133">Transmembrane helix</keyword>
<dbReference type="SMART" id="SM00388">
    <property type="entry name" value="HisKA"/>
    <property type="match status" value="1"/>
</dbReference>
<keyword evidence="11" id="KW-0472">Membrane</keyword>
<sequence>MRKKISDTRFLFLIVLSLLLGTACVKNVSAADKQIIRVAYFDLSDYFQVQQDGTVKSYDTEYLEKIEEHTDLDFEFVYCGTWDQALAKLADHEVDLVGTMQWTKEREDTFEFCMENYGYTVGELAALPNSGYIYEDYEKISSAVIGCVYNYVRMDKMKETFAAHGINPEIRMYENQEQLEAALYSGEIDIMAANSHAMHKDWTLVEKFLYSPFYFVSWKGNEQLTDKIDEAIIEMNLYDTDFDDQLLQDYFQALLGSPFSKEEYDLIAQNEVYTIYFDGSTKPLAWYEEEDGAMHGTLVDICDQLREKTGLNLEIKKRSDEDRDSEETIVTYRTLYYGVEDIEQQAGVTNSILDTTFNLYHKTGDPYNERGKYTIAVVKNRDGLRKYLEEKYPECTLVEYGTPKECVESILSDRTDLAYLNASVAENIITEEVLTGVMQIPTDEVDFGIGLQFQGENSELLADIVNKGMKLVDQDAVEEASLQYALGTAPQITLAYMVREHAELAIGIFVFVIGVLVSLIVLLFYAKFMRRERDRIEKLDQERTDFFARMSHDMRTPMNGILGMIALTEQTEDCSEIKSNMKKAKASGQYMLSLINDTLDLQRLESGKLKFNLQIVRAEDFMESALSMVCATAEQKRIQIHLENQGMDLTSFVRIDPIRVKQIFTNLLSNAIKFTPEGGTIEVIMKEIKRDNTRAYERIQIRDTGVGMSREFKEHQLFKAYSQEKNTMSDQYAGSGLGLAITKNLVDLMGGRIEVESELGEGTTFSVYLNFELVENEEAIQSIRQQKEQASRVENSLVGTRILLCEDHPLNAEIARRLLEKVGCEVVWTEDGKKGVEAFASSEPYYFDVILMDIRMPVMNGLEAARTIRALDREDAGKVPILAMTANAYDSDIQQSKEAGMNEHLAKPIEPQVLYEAVERQIGNRIQSSGLNEK</sequence>
<dbReference type="GO" id="GO:0000155">
    <property type="term" value="F:phosphorelay sensor kinase activity"/>
    <property type="evidence" value="ECO:0007669"/>
    <property type="project" value="InterPro"/>
</dbReference>
<dbReference type="CDD" id="cd17546">
    <property type="entry name" value="REC_hyHK_CKI1_RcsC-like"/>
    <property type="match status" value="1"/>
</dbReference>
<dbReference type="SUPFAM" id="SSF53850">
    <property type="entry name" value="Periplasmic binding protein-like II"/>
    <property type="match status" value="2"/>
</dbReference>
<evidence type="ECO:0000256" key="5">
    <source>
        <dbReference type="ARBA" id="ARBA00022553"/>
    </source>
</evidence>
<dbReference type="FunFam" id="3.30.565.10:FF:000010">
    <property type="entry name" value="Sensor histidine kinase RcsC"/>
    <property type="match status" value="1"/>
</dbReference>
<comment type="function">
    <text evidence="8">May play the central regulatory role in sporulation. It may be an element of the effector pathway responsible for the activation of sporulation genes in response to nutritional stress. Spo0A may act in concert with spo0H (a sigma factor) to control the expression of some genes that are critical to the sporulation process.</text>
</comment>
<keyword evidence="15" id="KW-1185">Reference proteome</keyword>
<feature type="modified residue" description="4-aspartylphosphate" evidence="10">
    <location>
        <position position="853"/>
    </location>
</feature>
<dbReference type="SUPFAM" id="SSF47384">
    <property type="entry name" value="Homodimeric domain of signal transducing histidine kinase"/>
    <property type="match status" value="1"/>
</dbReference>
<dbReference type="Pfam" id="PF00512">
    <property type="entry name" value="HisKA"/>
    <property type="match status" value="1"/>
</dbReference>
<feature type="transmembrane region" description="Helical" evidence="11">
    <location>
        <begin position="504"/>
        <end position="526"/>
    </location>
</feature>
<dbReference type="InterPro" id="IPR050956">
    <property type="entry name" value="2C_system_His_kinase"/>
</dbReference>
<comment type="catalytic activity">
    <reaction evidence="1">
        <text>ATP + protein L-histidine = ADP + protein N-phospho-L-histidine.</text>
        <dbReference type="EC" id="2.7.13.3"/>
    </reaction>
</comment>
<evidence type="ECO:0000256" key="11">
    <source>
        <dbReference type="SAM" id="Phobius"/>
    </source>
</evidence>
<dbReference type="SMART" id="SM00387">
    <property type="entry name" value="HATPase_c"/>
    <property type="match status" value="1"/>
</dbReference>
<evidence type="ECO:0000256" key="9">
    <source>
        <dbReference type="ARBA" id="ARBA00074306"/>
    </source>
</evidence>
<dbReference type="SMART" id="SM00448">
    <property type="entry name" value="REC"/>
    <property type="match status" value="1"/>
</dbReference>
<dbReference type="PRINTS" id="PR00344">
    <property type="entry name" value="BCTRLSENSOR"/>
</dbReference>
<accession>A0A1M6MS80</accession>
<keyword evidence="6 14" id="KW-0808">Transferase</keyword>
<dbReference type="Proteomes" id="UP000184301">
    <property type="component" value="Unassembled WGS sequence"/>
</dbReference>
<keyword evidence="11" id="KW-0812">Transmembrane</keyword>
<evidence type="ECO:0000313" key="15">
    <source>
        <dbReference type="Proteomes" id="UP000184301"/>
    </source>
</evidence>
<dbReference type="Pfam" id="PF00072">
    <property type="entry name" value="Response_reg"/>
    <property type="match status" value="1"/>
</dbReference>
<evidence type="ECO:0000256" key="3">
    <source>
        <dbReference type="ARBA" id="ARBA00012438"/>
    </source>
</evidence>
<dbReference type="Pfam" id="PF02518">
    <property type="entry name" value="HATPase_c"/>
    <property type="match status" value="1"/>
</dbReference>
<dbReference type="InterPro" id="IPR036890">
    <property type="entry name" value="HATPase_C_sf"/>
</dbReference>
<evidence type="ECO:0000256" key="10">
    <source>
        <dbReference type="PROSITE-ProRule" id="PRU00169"/>
    </source>
</evidence>
<keyword evidence="7" id="KW-0902">Two-component regulatory system</keyword>
<keyword evidence="6 14" id="KW-0418">Kinase</keyword>
<dbReference type="PANTHER" id="PTHR43719:SF28">
    <property type="entry name" value="PEROXIDE STRESS-ACTIVATED HISTIDINE KINASE MAK1-RELATED"/>
    <property type="match status" value="1"/>
</dbReference>
<evidence type="ECO:0000259" key="12">
    <source>
        <dbReference type="PROSITE" id="PS50109"/>
    </source>
</evidence>
<dbReference type="AlphaFoldDB" id="A0A1M6MS80"/>
<dbReference type="Gene3D" id="3.30.565.10">
    <property type="entry name" value="Histidine kinase-like ATPase, C-terminal domain"/>
    <property type="match status" value="1"/>
</dbReference>
<dbReference type="InterPro" id="IPR001789">
    <property type="entry name" value="Sig_transdc_resp-reg_receiver"/>
</dbReference>
<dbReference type="Gene3D" id="1.10.287.130">
    <property type="match status" value="1"/>
</dbReference>
<protein>
    <recommendedName>
        <fullName evidence="9">Circadian input-output histidine kinase CikA</fullName>
        <ecNumber evidence="3">2.7.13.3</ecNumber>
    </recommendedName>
    <alternativeName>
        <fullName evidence="4">Stage 0 sporulation protein A homolog</fullName>
    </alternativeName>
</protein>
<dbReference type="CDD" id="cd00082">
    <property type="entry name" value="HisKA"/>
    <property type="match status" value="1"/>
</dbReference>
<dbReference type="EC" id="2.7.13.3" evidence="3"/>
<proteinExistence type="inferred from homology"/>
<dbReference type="Gene3D" id="3.40.50.2300">
    <property type="match status" value="1"/>
</dbReference>
<evidence type="ECO:0000256" key="8">
    <source>
        <dbReference type="ARBA" id="ARBA00024867"/>
    </source>
</evidence>
<dbReference type="PROSITE" id="PS51257">
    <property type="entry name" value="PROKAR_LIPOPROTEIN"/>
    <property type="match status" value="1"/>
</dbReference>
<dbReference type="OrthoDB" id="9810305at2"/>
<dbReference type="PROSITE" id="PS50109">
    <property type="entry name" value="HIS_KIN"/>
    <property type="match status" value="1"/>
</dbReference>
<gene>
    <name evidence="14" type="ORF">SAMN02745243_01570</name>
</gene>
<dbReference type="STRING" id="1121950.SAMN02745243_01570"/>
<evidence type="ECO:0000256" key="2">
    <source>
        <dbReference type="ARBA" id="ARBA00006402"/>
    </source>
</evidence>
<dbReference type="InterPro" id="IPR004358">
    <property type="entry name" value="Sig_transdc_His_kin-like_C"/>
</dbReference>
<dbReference type="Gene3D" id="3.40.190.10">
    <property type="entry name" value="Periplasmic binding protein-like II"/>
    <property type="match status" value="4"/>
</dbReference>
<evidence type="ECO:0000256" key="4">
    <source>
        <dbReference type="ARBA" id="ARBA00018672"/>
    </source>
</evidence>
<dbReference type="PROSITE" id="PS50110">
    <property type="entry name" value="RESPONSE_REGULATORY"/>
    <property type="match status" value="1"/>
</dbReference>
<reference evidence="14 15" key="1">
    <citation type="submission" date="2016-11" db="EMBL/GenBank/DDBJ databases">
        <authorList>
            <person name="Jaros S."/>
            <person name="Januszkiewicz K."/>
            <person name="Wedrychowicz H."/>
        </authorList>
    </citation>
    <scope>NUCLEOTIDE SEQUENCE [LARGE SCALE GENOMIC DNA]</scope>
    <source>
        <strain evidence="14 15">DSM 15480</strain>
    </source>
</reference>
<evidence type="ECO:0000256" key="6">
    <source>
        <dbReference type="ARBA" id="ARBA00022777"/>
    </source>
</evidence>
<dbReference type="RefSeq" id="WP_073108020.1">
    <property type="nucleotide sequence ID" value="NZ_FQZY01000020.1"/>
</dbReference>
<dbReference type="InterPro" id="IPR005467">
    <property type="entry name" value="His_kinase_dom"/>
</dbReference>
<dbReference type="PANTHER" id="PTHR43719">
    <property type="entry name" value="TWO-COMPONENT HISTIDINE KINASE"/>
    <property type="match status" value="1"/>
</dbReference>
<keyword evidence="5 10" id="KW-0597">Phosphoprotein</keyword>
<dbReference type="CDD" id="cd16922">
    <property type="entry name" value="HATPase_EvgS-ArcB-TorS-like"/>
    <property type="match status" value="1"/>
</dbReference>
<evidence type="ECO:0000256" key="7">
    <source>
        <dbReference type="ARBA" id="ARBA00023012"/>
    </source>
</evidence>
<dbReference type="InterPro" id="IPR003594">
    <property type="entry name" value="HATPase_dom"/>
</dbReference>
<dbReference type="SMART" id="SM00062">
    <property type="entry name" value="PBPb"/>
    <property type="match status" value="1"/>
</dbReference>